<comment type="catalytic activity">
    <reaction evidence="16">
        <text>[GlcNAc-(1-&gt;4)-Mur2Ac(oyl-L-Ala-gamma-D-Glu-L-Lys-D-Ala-D-Ala)](n)-di-trans,octa-cis-undecaprenyl diphosphate + beta-D-GlcNAc-(1-&gt;4)-Mur2Ac(oyl-L-Ala-gamma-D-Glu-L-Lys-D-Ala-D-Ala)-di-trans,octa-cis-undecaprenyl diphosphate = [GlcNAc-(1-&gt;4)-Mur2Ac(oyl-L-Ala-gamma-D-Glu-L-Lys-D-Ala-D-Ala)](n+1)-di-trans,octa-cis-undecaprenyl diphosphate + di-trans,octa-cis-undecaprenyl diphosphate + H(+)</text>
        <dbReference type="Rhea" id="RHEA:23708"/>
        <dbReference type="Rhea" id="RHEA-COMP:9602"/>
        <dbReference type="Rhea" id="RHEA-COMP:9603"/>
        <dbReference type="ChEBI" id="CHEBI:15378"/>
        <dbReference type="ChEBI" id="CHEBI:58405"/>
        <dbReference type="ChEBI" id="CHEBI:60033"/>
        <dbReference type="ChEBI" id="CHEBI:78435"/>
        <dbReference type="EC" id="2.4.99.28"/>
    </reaction>
</comment>
<feature type="transmembrane region" description="Helical" evidence="19">
    <location>
        <begin position="239"/>
        <end position="259"/>
    </location>
</feature>
<keyword evidence="5 19" id="KW-0812">Transmembrane</keyword>
<dbReference type="EMBL" id="CP004353">
    <property type="protein sequence ID" value="AHI23177.1"/>
    <property type="molecule type" value="Genomic_DNA"/>
</dbReference>
<keyword evidence="20" id="KW-0132">Cell division</keyword>
<feature type="region of interest" description="Disordered" evidence="18">
    <location>
        <begin position="1"/>
        <end position="33"/>
    </location>
</feature>
<evidence type="ECO:0000313" key="21">
    <source>
        <dbReference type="Proteomes" id="UP000019222"/>
    </source>
</evidence>
<evidence type="ECO:0000256" key="2">
    <source>
        <dbReference type="ARBA" id="ARBA00004752"/>
    </source>
</evidence>
<feature type="compositionally biased region" description="Basic and acidic residues" evidence="18">
    <location>
        <begin position="548"/>
        <end position="573"/>
    </location>
</feature>
<dbReference type="GO" id="GO:0032153">
    <property type="term" value="C:cell division site"/>
    <property type="evidence" value="ECO:0007669"/>
    <property type="project" value="TreeGrafter"/>
</dbReference>
<keyword evidence="7" id="KW-0573">Peptidoglycan synthesis</keyword>
<evidence type="ECO:0000313" key="20">
    <source>
        <dbReference type="EMBL" id="AHI23177.1"/>
    </source>
</evidence>
<dbReference type="KEGG" id="cvt:B843_08960"/>
<evidence type="ECO:0000256" key="9">
    <source>
        <dbReference type="ARBA" id="ARBA00023136"/>
    </source>
</evidence>
<dbReference type="GO" id="GO:0005886">
    <property type="term" value="C:plasma membrane"/>
    <property type="evidence" value="ECO:0007669"/>
    <property type="project" value="TreeGrafter"/>
</dbReference>
<evidence type="ECO:0000256" key="1">
    <source>
        <dbReference type="ARBA" id="ARBA00004141"/>
    </source>
</evidence>
<dbReference type="GO" id="GO:0009252">
    <property type="term" value="P:peptidoglycan biosynthetic process"/>
    <property type="evidence" value="ECO:0007669"/>
    <property type="project" value="UniProtKB-UniPathway"/>
</dbReference>
<organism evidence="20 21">
    <name type="scientific">Corynebacterium vitaeruminis DSM 20294</name>
    <dbReference type="NCBI Taxonomy" id="1224164"/>
    <lineage>
        <taxon>Bacteria</taxon>
        <taxon>Bacillati</taxon>
        <taxon>Actinomycetota</taxon>
        <taxon>Actinomycetes</taxon>
        <taxon>Mycobacteriales</taxon>
        <taxon>Corynebacteriaceae</taxon>
        <taxon>Corynebacterium</taxon>
    </lineage>
</organism>
<dbReference type="Pfam" id="PF01098">
    <property type="entry name" value="FTSW_RODA_SPOVE"/>
    <property type="match status" value="1"/>
</dbReference>
<gene>
    <name evidence="20" type="ORF">B843_08960</name>
</gene>
<evidence type="ECO:0000256" key="4">
    <source>
        <dbReference type="ARBA" id="ARBA00022679"/>
    </source>
</evidence>
<keyword evidence="4" id="KW-0808">Transferase</keyword>
<dbReference type="GO" id="GO:0008360">
    <property type="term" value="P:regulation of cell shape"/>
    <property type="evidence" value="ECO:0007669"/>
    <property type="project" value="UniProtKB-KW"/>
</dbReference>
<evidence type="ECO:0000256" key="6">
    <source>
        <dbReference type="ARBA" id="ARBA00022960"/>
    </source>
</evidence>
<comment type="similarity">
    <text evidence="12">Belongs to the SEDS family. FtsW subfamily.</text>
</comment>
<keyword evidence="9 19" id="KW-0472">Membrane</keyword>
<evidence type="ECO:0000256" key="8">
    <source>
        <dbReference type="ARBA" id="ARBA00022989"/>
    </source>
</evidence>
<sequence length="573" mass="62130">MGENLTTPREPLRSPSSGSPAPRQASARQGKAAKPKRSFLQILGEQLAEWRTRPLTDYYLILTIVGALTVVGVIMVLSSSMTWSVIDNQNVFSTALKQSFMVVLGLVVMWLALRTRPGTLRKFATAALIVSILLLVAVLIPGVGTGRLEWGSQSWIVIGPLRLQPSELARVVIALWGAHYLADSDPHAPWRENKLVHFGLVSMLITALIFAEGDTGMSMSFLLVVAVLLVFAGLELRFLAIIAVMGLLAVLYLLFSGGYRSDRFTVFFDALIGHFEDTKGIAFQSYQGFLSLADGSLLGVGLGQSRAKWFYLPEAKNDFIFAIVGEELGLLGAGIIIFLFGLLGVIGLRTARRSNNQFLSLLSATLTLGVVIQAFINIGYVIGVLPVTGIQLPLISAGGTSAVITLGAMGILANCARHEPEAISAMASYGRPAIDQILLLREPDNRDLDRDVPAWRLAVPDRSPRPAPRPNAGASRPALRDERAVDQRHRAADPRGRNQRGGQGTAQGSQRGQRAENQRAGNPRGAYPRGGDSRGTTPQRGPQGGRRGVADDRYSRDRNHPDDFGRGRYEGRR</sequence>
<evidence type="ECO:0000256" key="17">
    <source>
        <dbReference type="ARBA" id="ARBA00049966"/>
    </source>
</evidence>
<evidence type="ECO:0000256" key="14">
    <source>
        <dbReference type="ARBA" id="ARBA00041418"/>
    </source>
</evidence>
<proteinExistence type="inferred from homology"/>
<dbReference type="InterPro" id="IPR001182">
    <property type="entry name" value="FtsW/RodA"/>
</dbReference>
<evidence type="ECO:0000256" key="13">
    <source>
        <dbReference type="ARBA" id="ARBA00041185"/>
    </source>
</evidence>
<comment type="subcellular location">
    <subcellularLocation>
        <location evidence="1">Membrane</location>
        <topology evidence="1">Multi-pass membrane protein</topology>
    </subcellularLocation>
</comment>
<evidence type="ECO:0000256" key="18">
    <source>
        <dbReference type="SAM" id="MobiDB-lite"/>
    </source>
</evidence>
<dbReference type="PANTHER" id="PTHR30474:SF2">
    <property type="entry name" value="PEPTIDOGLYCAN GLYCOSYLTRANSFERASE FTSW-RELATED"/>
    <property type="match status" value="1"/>
</dbReference>
<name>W5Y1T6_9CORY</name>
<evidence type="ECO:0000256" key="11">
    <source>
        <dbReference type="ARBA" id="ARBA00033270"/>
    </source>
</evidence>
<keyword evidence="21" id="KW-1185">Reference proteome</keyword>
<dbReference type="InterPro" id="IPR018365">
    <property type="entry name" value="Cell_cycle_FtsW-rel_CS"/>
</dbReference>
<feature type="transmembrane region" description="Helical" evidence="19">
    <location>
        <begin position="358"/>
        <end position="382"/>
    </location>
</feature>
<evidence type="ECO:0000256" key="5">
    <source>
        <dbReference type="ARBA" id="ARBA00022692"/>
    </source>
</evidence>
<feature type="region of interest" description="Disordered" evidence="18">
    <location>
        <begin position="457"/>
        <end position="573"/>
    </location>
</feature>
<dbReference type="Proteomes" id="UP000019222">
    <property type="component" value="Chromosome"/>
</dbReference>
<keyword evidence="6" id="KW-0133">Cell shape</keyword>
<dbReference type="PANTHER" id="PTHR30474">
    <property type="entry name" value="CELL CYCLE PROTEIN"/>
    <property type="match status" value="1"/>
</dbReference>
<keyword evidence="3" id="KW-0328">Glycosyltransferase</keyword>
<dbReference type="EC" id="2.4.99.28" evidence="15"/>
<dbReference type="HOGENOM" id="CLU_029243_0_0_11"/>
<evidence type="ECO:0000256" key="10">
    <source>
        <dbReference type="ARBA" id="ARBA00032370"/>
    </source>
</evidence>
<dbReference type="eggNOG" id="COG0772">
    <property type="taxonomic scope" value="Bacteria"/>
</dbReference>
<feature type="transmembrane region" description="Helical" evidence="19">
    <location>
        <begin position="95"/>
        <end position="113"/>
    </location>
</feature>
<dbReference type="AlphaFoldDB" id="W5Y1T6"/>
<dbReference type="PATRIC" id="fig|1224164.3.peg.1809"/>
<keyword evidence="20" id="KW-0131">Cell cycle</keyword>
<feature type="transmembrane region" description="Helical" evidence="19">
    <location>
        <begin position="58"/>
        <end position="83"/>
    </location>
</feature>
<evidence type="ECO:0000256" key="16">
    <source>
        <dbReference type="ARBA" id="ARBA00049902"/>
    </source>
</evidence>
<feature type="transmembrane region" description="Helical" evidence="19">
    <location>
        <begin position="319"/>
        <end position="346"/>
    </location>
</feature>
<reference evidence="20 21" key="1">
    <citation type="submission" date="2013-02" db="EMBL/GenBank/DDBJ databases">
        <title>The complete genome sequence of Corynebacterium vitaeruminis DSM 20294.</title>
        <authorList>
            <person name="Ruckert C."/>
            <person name="Albersmeier A."/>
            <person name="Kalinowski J."/>
        </authorList>
    </citation>
    <scope>NUCLEOTIDE SEQUENCE [LARGE SCALE GENOMIC DNA]</scope>
    <source>
        <strain evidence="21">ATCC 10234</strain>
    </source>
</reference>
<keyword evidence="8 19" id="KW-1133">Transmembrane helix</keyword>
<feature type="transmembrane region" description="Helical" evidence="19">
    <location>
        <begin position="394"/>
        <end position="416"/>
    </location>
</feature>
<evidence type="ECO:0000256" key="7">
    <source>
        <dbReference type="ARBA" id="ARBA00022984"/>
    </source>
</evidence>
<evidence type="ECO:0000256" key="15">
    <source>
        <dbReference type="ARBA" id="ARBA00044770"/>
    </source>
</evidence>
<protein>
    <recommendedName>
        <fullName evidence="13">Probable peptidoglycan glycosyltransferase FtsW</fullName>
        <ecNumber evidence="15">2.4.99.28</ecNumber>
    </recommendedName>
    <alternativeName>
        <fullName evidence="14">Cell division protein FtsW</fullName>
    </alternativeName>
    <alternativeName>
        <fullName evidence="11">Cell wall polymerase</fullName>
    </alternativeName>
    <alternativeName>
        <fullName evidence="10">Peptidoglycan polymerase</fullName>
    </alternativeName>
</protein>
<feature type="transmembrane region" description="Helical" evidence="19">
    <location>
        <begin position="217"/>
        <end position="234"/>
    </location>
</feature>
<dbReference type="UniPathway" id="UPA00219"/>
<dbReference type="GO" id="GO:0008955">
    <property type="term" value="F:peptidoglycan glycosyltransferase activity"/>
    <property type="evidence" value="ECO:0007669"/>
    <property type="project" value="UniProtKB-EC"/>
</dbReference>
<comment type="pathway">
    <text evidence="2">Cell wall biogenesis; peptidoglycan biosynthesis.</text>
</comment>
<comment type="function">
    <text evidence="17">Peptidoglycan polymerase that is essential for cell division.</text>
</comment>
<feature type="compositionally biased region" description="Basic and acidic residues" evidence="18">
    <location>
        <begin position="478"/>
        <end position="496"/>
    </location>
</feature>
<dbReference type="GO" id="GO:0051301">
    <property type="term" value="P:cell division"/>
    <property type="evidence" value="ECO:0007669"/>
    <property type="project" value="UniProtKB-KW"/>
</dbReference>
<dbReference type="STRING" id="1224164.B843_08960"/>
<dbReference type="PROSITE" id="PS00428">
    <property type="entry name" value="FTSW_RODA_SPOVE"/>
    <property type="match status" value="1"/>
</dbReference>
<evidence type="ECO:0000256" key="3">
    <source>
        <dbReference type="ARBA" id="ARBA00022676"/>
    </source>
</evidence>
<evidence type="ECO:0000256" key="19">
    <source>
        <dbReference type="SAM" id="Phobius"/>
    </source>
</evidence>
<dbReference type="GO" id="GO:0015648">
    <property type="term" value="F:lipid-linked peptidoglycan transporter activity"/>
    <property type="evidence" value="ECO:0007669"/>
    <property type="project" value="TreeGrafter"/>
</dbReference>
<accession>W5Y1T6</accession>
<evidence type="ECO:0000256" key="12">
    <source>
        <dbReference type="ARBA" id="ARBA00038053"/>
    </source>
</evidence>
<feature type="transmembrane region" description="Helical" evidence="19">
    <location>
        <begin position="125"/>
        <end position="143"/>
    </location>
</feature>